<feature type="compositionally biased region" description="Basic residues" evidence="1">
    <location>
        <begin position="576"/>
        <end position="586"/>
    </location>
</feature>
<proteinExistence type="predicted"/>
<sequence length="880" mass="87183">MADFGKDAAGSSADSLGGYSGLGLGGDVDLGSMPDWAGALNAGAESEGGTDASALNSLLAGPFGQPSGPDSLGGPDAWTSARDAAQSQQQFVSDRLAQQAADQTGAAGAFSGVDEHDTFFLGGLFSDDTASAMDLGLTFEALPPVTPTAAPPADSSGGSVGPSGLTLGFASADAASGAGAPAADSAPAHGGASSSETADAAAPAAAAPPSDVTSWDAAPAPGASIHAHHVSVVGQSTPTHGPGAGVWMYAPIRASVPGTGPAEHITNRAMALFGQVPHPPTALAGKRMSKADANQVAVIQAAQRHRSGVLSTSAQFYLQALRCKRAHIQLQAHRRALQAGMPTEGPPPPPMMALVMPMTDDEAVERIAGANKTSAAITSKRLAFATEHHALAQTAGGNIRRPRQLLRLSMPAAGAGAGAGSGAGASADSESKSSEAVADSEAAAERTALWKARARIDSVFEAVIHLADVQVAADALRSSLQQQEQAAHARAFQQHQQQQAAAAAAAAQRAAAAAAAEGTAASATAVPAAAPAPAGAKPSPKPKGYAAAAAGAAGSGATGAAGGAAAGKSDDTPATKRPRGSTRGRRAGAGAGDSTAASTSTSTPAAASAPAPADGKQQQQQQQQQQQRGVGAPVPRPAADPRTVKAFTDVSAAVIERKQGLAMALGLPKGTPLSAESYADLEAVMSLPKGKRLLLRALPKLLPEDFDSALTGLAALMVHMVCSALESPEHEAADAMLARSWAGWVSAMAPAPEAMATGDVSNVLCRLERILSALTASHEADILAALLSHPLGLECVQALVMRGEAERGAVAGAAAGLAGQVEAAAAEAAAAEAAGQAVPAEAADAVAAARARVEAWNATVAQWSATTERMAAIVDSAQAV</sequence>
<evidence type="ECO:0000256" key="1">
    <source>
        <dbReference type="SAM" id="MobiDB-lite"/>
    </source>
</evidence>
<feature type="region of interest" description="Disordered" evidence="1">
    <location>
        <begin position="35"/>
        <end position="90"/>
    </location>
</feature>
<dbReference type="AlphaFoldDB" id="A0A5A8C1C9"/>
<dbReference type="EMBL" id="VLTN01000080">
    <property type="protein sequence ID" value="KAA0146698.1"/>
    <property type="molecule type" value="Genomic_DNA"/>
</dbReference>
<accession>A0A5A8C1C9</accession>
<reference evidence="2 3" key="1">
    <citation type="submission" date="2019-07" db="EMBL/GenBank/DDBJ databases">
        <title>Genomes of Cafeteria roenbergensis.</title>
        <authorList>
            <person name="Fischer M.G."/>
            <person name="Hackl T."/>
            <person name="Roman M."/>
        </authorList>
    </citation>
    <scope>NUCLEOTIDE SEQUENCE [LARGE SCALE GENOMIC DNA]</scope>
    <source>
        <strain evidence="2 3">BVI</strain>
    </source>
</reference>
<protein>
    <submittedName>
        <fullName evidence="2">Uncharacterized protein</fullName>
    </submittedName>
</protein>
<keyword evidence="3" id="KW-1185">Reference proteome</keyword>
<feature type="compositionally biased region" description="Low complexity" evidence="1">
    <location>
        <begin position="592"/>
        <end position="627"/>
    </location>
</feature>
<feature type="compositionally biased region" description="Low complexity" evidence="1">
    <location>
        <begin position="176"/>
        <end position="210"/>
    </location>
</feature>
<name>A0A5A8C1C9_CAFRO</name>
<dbReference type="Proteomes" id="UP000323011">
    <property type="component" value="Unassembled WGS sequence"/>
</dbReference>
<feature type="region of interest" description="Disordered" evidence="1">
    <location>
        <begin position="176"/>
        <end position="220"/>
    </location>
</feature>
<feature type="region of interest" description="Disordered" evidence="1">
    <location>
        <begin position="554"/>
        <end position="643"/>
    </location>
</feature>
<organism evidence="2 3">
    <name type="scientific">Cafeteria roenbergensis</name>
    <name type="common">Marine flagellate</name>
    <dbReference type="NCBI Taxonomy" id="33653"/>
    <lineage>
        <taxon>Eukaryota</taxon>
        <taxon>Sar</taxon>
        <taxon>Stramenopiles</taxon>
        <taxon>Bigyra</taxon>
        <taxon>Opalozoa</taxon>
        <taxon>Bicosoecida</taxon>
        <taxon>Cafeteriaceae</taxon>
        <taxon>Cafeteria</taxon>
    </lineage>
</organism>
<evidence type="ECO:0000313" key="2">
    <source>
        <dbReference type="EMBL" id="KAA0146698.1"/>
    </source>
</evidence>
<gene>
    <name evidence="2" type="ORF">FNF29_07879</name>
</gene>
<feature type="compositionally biased region" description="Gly residues" evidence="1">
    <location>
        <begin position="554"/>
        <end position="565"/>
    </location>
</feature>
<feature type="compositionally biased region" description="Low complexity" evidence="1">
    <location>
        <begin position="424"/>
        <end position="439"/>
    </location>
</feature>
<evidence type="ECO:0000313" key="3">
    <source>
        <dbReference type="Proteomes" id="UP000323011"/>
    </source>
</evidence>
<feature type="region of interest" description="Disordered" evidence="1">
    <location>
        <begin position="417"/>
        <end position="439"/>
    </location>
</feature>
<comment type="caution">
    <text evidence="2">The sequence shown here is derived from an EMBL/GenBank/DDBJ whole genome shotgun (WGS) entry which is preliminary data.</text>
</comment>